<accession>A0ACB7SLN3</accession>
<evidence type="ECO:0000313" key="1">
    <source>
        <dbReference type="EMBL" id="KAH6935773.1"/>
    </source>
</evidence>
<protein>
    <submittedName>
        <fullName evidence="1">Uncharacterized protein</fullName>
    </submittedName>
</protein>
<evidence type="ECO:0000313" key="2">
    <source>
        <dbReference type="Proteomes" id="UP000821845"/>
    </source>
</evidence>
<dbReference type="EMBL" id="CM023483">
    <property type="protein sequence ID" value="KAH6935773.1"/>
    <property type="molecule type" value="Genomic_DNA"/>
</dbReference>
<comment type="caution">
    <text evidence="1">The sequence shown here is derived from an EMBL/GenBank/DDBJ whole genome shotgun (WGS) entry which is preliminary data.</text>
</comment>
<organism evidence="1 2">
    <name type="scientific">Hyalomma asiaticum</name>
    <name type="common">Tick</name>
    <dbReference type="NCBI Taxonomy" id="266040"/>
    <lineage>
        <taxon>Eukaryota</taxon>
        <taxon>Metazoa</taxon>
        <taxon>Ecdysozoa</taxon>
        <taxon>Arthropoda</taxon>
        <taxon>Chelicerata</taxon>
        <taxon>Arachnida</taxon>
        <taxon>Acari</taxon>
        <taxon>Parasitiformes</taxon>
        <taxon>Ixodida</taxon>
        <taxon>Ixodoidea</taxon>
        <taxon>Ixodidae</taxon>
        <taxon>Hyalomminae</taxon>
        <taxon>Hyalomma</taxon>
    </lineage>
</organism>
<proteinExistence type="predicted"/>
<keyword evidence="2" id="KW-1185">Reference proteome</keyword>
<name>A0ACB7SLN3_HYAAI</name>
<sequence length="291" mass="31917">MASYRTCFGFNEKVLRQLKEKTGNLDSCKRHGGLLIDELKLSKHLDVKSSGAIEGFVDLGPFTTETDRSIPSDHGLVILFVPLQGKWSQVIGCFATNGNMKGNTLAKVVVEATILAEKSGLFVDFVTCDGASWNRNMWKILGIGASAKSVKWKVQHPTDASRHLFFVSDFPHLIKCLRNSLLKTGFNTPAGHVTIQHVKEAHKIDSCNITLKAMPGITMCHIQPNGFEKMRVSYAFQLFGLKGERTALAYKRGALGEPDADMALRSVARCKTPGTSSLGEVSRSRRVAVAH</sequence>
<gene>
    <name evidence="1" type="ORF">HPB50_009466</name>
</gene>
<reference evidence="1" key="1">
    <citation type="submission" date="2020-05" db="EMBL/GenBank/DDBJ databases">
        <title>Large-scale comparative analyses of tick genomes elucidate their genetic diversity and vector capacities.</title>
        <authorList>
            <person name="Jia N."/>
            <person name="Wang J."/>
            <person name="Shi W."/>
            <person name="Du L."/>
            <person name="Sun Y."/>
            <person name="Zhan W."/>
            <person name="Jiang J."/>
            <person name="Wang Q."/>
            <person name="Zhang B."/>
            <person name="Ji P."/>
            <person name="Sakyi L.B."/>
            <person name="Cui X."/>
            <person name="Yuan T."/>
            <person name="Jiang B."/>
            <person name="Yang W."/>
            <person name="Lam T.T.-Y."/>
            <person name="Chang Q."/>
            <person name="Ding S."/>
            <person name="Wang X."/>
            <person name="Zhu J."/>
            <person name="Ruan X."/>
            <person name="Zhao L."/>
            <person name="Wei J."/>
            <person name="Que T."/>
            <person name="Du C."/>
            <person name="Cheng J."/>
            <person name="Dai P."/>
            <person name="Han X."/>
            <person name="Huang E."/>
            <person name="Gao Y."/>
            <person name="Liu J."/>
            <person name="Shao H."/>
            <person name="Ye R."/>
            <person name="Li L."/>
            <person name="Wei W."/>
            <person name="Wang X."/>
            <person name="Wang C."/>
            <person name="Yang T."/>
            <person name="Huo Q."/>
            <person name="Li W."/>
            <person name="Guo W."/>
            <person name="Chen H."/>
            <person name="Zhou L."/>
            <person name="Ni X."/>
            <person name="Tian J."/>
            <person name="Zhou Y."/>
            <person name="Sheng Y."/>
            <person name="Liu T."/>
            <person name="Pan Y."/>
            <person name="Xia L."/>
            <person name="Li J."/>
            <person name="Zhao F."/>
            <person name="Cao W."/>
        </authorList>
    </citation>
    <scope>NUCLEOTIDE SEQUENCE</scope>
    <source>
        <strain evidence="1">Hyas-2018</strain>
    </source>
</reference>
<dbReference type="Proteomes" id="UP000821845">
    <property type="component" value="Chromosome 3"/>
</dbReference>